<dbReference type="Pfam" id="PF00151">
    <property type="entry name" value="Lipase"/>
    <property type="match status" value="1"/>
</dbReference>
<gene>
    <name evidence="8" type="ORF">APLA_LOCUS10581</name>
    <name evidence="7" type="ORF">APLA_LOCUS9676</name>
</gene>
<dbReference type="Proteomes" id="UP000494106">
    <property type="component" value="Unassembled WGS sequence"/>
</dbReference>
<feature type="region of interest" description="Disordered" evidence="5">
    <location>
        <begin position="928"/>
        <end position="947"/>
    </location>
</feature>
<feature type="region of interest" description="Disordered" evidence="5">
    <location>
        <begin position="659"/>
        <end position="712"/>
    </location>
</feature>
<dbReference type="Gene3D" id="3.40.50.1820">
    <property type="entry name" value="alpha/beta hydrolase"/>
    <property type="match status" value="1"/>
</dbReference>
<keyword evidence="3" id="KW-0964">Secreted</keyword>
<dbReference type="PRINTS" id="PR00821">
    <property type="entry name" value="TAGLIPASE"/>
</dbReference>
<dbReference type="CDD" id="cd00707">
    <property type="entry name" value="Pancreat_lipase_like"/>
    <property type="match status" value="1"/>
</dbReference>
<accession>A0A8S1A9F6</accession>
<evidence type="ECO:0000259" key="6">
    <source>
        <dbReference type="Pfam" id="PF00151"/>
    </source>
</evidence>
<dbReference type="EMBL" id="CADEBC010000519">
    <property type="protein sequence ID" value="CAB3243881.1"/>
    <property type="molecule type" value="Genomic_DNA"/>
</dbReference>
<keyword evidence="9" id="KW-1185">Reference proteome</keyword>
<dbReference type="PANTHER" id="PTHR11610">
    <property type="entry name" value="LIPASE"/>
    <property type="match status" value="1"/>
</dbReference>
<dbReference type="GO" id="GO:0005615">
    <property type="term" value="C:extracellular space"/>
    <property type="evidence" value="ECO:0007669"/>
    <property type="project" value="TreeGrafter"/>
</dbReference>
<dbReference type="InterPro" id="IPR029058">
    <property type="entry name" value="AB_hydrolase_fold"/>
</dbReference>
<feature type="compositionally biased region" description="Basic and acidic residues" evidence="5">
    <location>
        <begin position="670"/>
        <end position="681"/>
    </location>
</feature>
<comment type="subcellular location">
    <subcellularLocation>
        <location evidence="1">Secreted</location>
    </subcellularLocation>
</comment>
<name>A0A8S1A9F6_ARCPL</name>
<feature type="compositionally biased region" description="Low complexity" evidence="5">
    <location>
        <begin position="928"/>
        <end position="945"/>
    </location>
</feature>
<evidence type="ECO:0000313" key="8">
    <source>
        <dbReference type="EMBL" id="CAB3243916.1"/>
    </source>
</evidence>
<dbReference type="OrthoDB" id="199913at2759"/>
<evidence type="ECO:0000313" key="7">
    <source>
        <dbReference type="EMBL" id="CAB3243881.1"/>
    </source>
</evidence>
<evidence type="ECO:0000256" key="3">
    <source>
        <dbReference type="ARBA" id="ARBA00022525"/>
    </source>
</evidence>
<dbReference type="InterPro" id="IPR013818">
    <property type="entry name" value="Lipase"/>
</dbReference>
<evidence type="ECO:0000313" key="9">
    <source>
        <dbReference type="Proteomes" id="UP000494106"/>
    </source>
</evidence>
<dbReference type="GO" id="GO:0016042">
    <property type="term" value="P:lipid catabolic process"/>
    <property type="evidence" value="ECO:0007669"/>
    <property type="project" value="TreeGrafter"/>
</dbReference>
<dbReference type="AlphaFoldDB" id="A0A8S1A9F6"/>
<evidence type="ECO:0000313" key="10">
    <source>
        <dbReference type="Proteomes" id="UP000494256"/>
    </source>
</evidence>
<evidence type="ECO:0000256" key="2">
    <source>
        <dbReference type="ARBA" id="ARBA00010701"/>
    </source>
</evidence>
<feature type="domain" description="Lipase" evidence="6">
    <location>
        <begin position="117"/>
        <end position="449"/>
    </location>
</feature>
<dbReference type="EMBL" id="CADEBD010000314">
    <property type="protein sequence ID" value="CAB3243916.1"/>
    <property type="molecule type" value="Genomic_DNA"/>
</dbReference>
<proteinExistence type="inferred from homology"/>
<comment type="similarity">
    <text evidence="2 4">Belongs to the AB hydrolase superfamily. Lipase family.</text>
</comment>
<sequence length="970" mass="106812">MKTSFACDSLARPTGVTLKTSFSTQVLFHSTSGRECRAAWMAAHACRSIVLLLSVVTLVIAKYAELEPWRGAGQPATAAQEAEDEKRDIELLAAVRKSMKEWEMKRARTRSKRSQRSVCYGEFGCFEDSGPFAYLETLPSSPQEVGTHFLLYSTVSRGDQPLLSVSASNMSAAWGWATRAFEPNRPTRIIVHGFGSNCDNVWVYEMRSALMAVEECNVVCVDWEGGASMPNYLRAAANTRLVGKQLAMLLQGFAKHIDLRFEDVHLIGFSLGAHVAGFAGSELRNISRITGLDPAGPLFEFQDPRARLDRSDAKFVDVIHSNGETLILGGLGAAQPLGHVDFYPNGGRVQHGCSNLFVGAVSDFVLPWAAASIEGRSLCNHRRAYKFFTDSVSPKCHFPAFPCADYDTFLEGRCFPCDGQRRCGNMGYYADRSLGRGQLYLLTREEEPFCAHQYHVSLWANTGAGEKPNFGRLTLTLHGDSGLNESFPMTKREDSANGSTRFTRVLVPHPALGVPLRASLTYSAYSGWLSTSAKAIFIQKLLITDSFAKTSSFCKKGIQLLSEESIEMALYPGDCELQEDGELLNATSTHMLNSSAQFTKQETHSVDPLDNELPEDSPQLPFALVDTYEWTGGESTGRAFGMTNTKTAPSGVVEIAEPVLRPRPRKTPRQRADSPETHEISEPLLRATQPPRTTTQSPVRKPKNYDMSTTPSYDTVTLGERAEKEETGFVIQFLPSRLASFISRAERYARDTILPLVSAYAPRLPIFGSREVPKPTARFIPTDNFNSTISAPVPTPTLEMKIETLRSVGPPGERRELESPEDPEIPVTTSTTTTTPPSTTTTTQSTTSTKKMKGSPTEMLQVVEAPAISTSTALPPVALRSKGEKIVIVYPSNARDERKIRSHSYPEELQFEALYRHSGKTDVRVDLPTFTPPTTTLPPSTSSQPKVEARYIPVGYPKSDKTLESISQQT</sequence>
<dbReference type="InterPro" id="IPR033906">
    <property type="entry name" value="Lipase_N"/>
</dbReference>
<feature type="region of interest" description="Disordered" evidence="5">
    <location>
        <begin position="807"/>
        <end position="856"/>
    </location>
</feature>
<dbReference type="InterPro" id="IPR000734">
    <property type="entry name" value="TAG_lipase"/>
</dbReference>
<evidence type="ECO:0000256" key="4">
    <source>
        <dbReference type="RuleBase" id="RU004262"/>
    </source>
</evidence>
<dbReference type="PANTHER" id="PTHR11610:SF186">
    <property type="entry name" value="FI22312P1"/>
    <property type="match status" value="1"/>
</dbReference>
<reference evidence="9 10" key="1">
    <citation type="submission" date="2020-04" db="EMBL/GenBank/DDBJ databases">
        <authorList>
            <person name="Wallbank WR R."/>
            <person name="Pardo Diaz C."/>
            <person name="Kozak K."/>
            <person name="Martin S."/>
            <person name="Jiggins C."/>
            <person name="Moest M."/>
            <person name="Warren A I."/>
            <person name="Byers J.R.P. K."/>
            <person name="Montejo-Kovacevich G."/>
            <person name="Yen C E."/>
        </authorList>
    </citation>
    <scope>NUCLEOTIDE SEQUENCE [LARGE SCALE GENOMIC DNA]</scope>
</reference>
<feature type="compositionally biased region" description="Low complexity" evidence="5">
    <location>
        <begin position="828"/>
        <end position="849"/>
    </location>
</feature>
<evidence type="ECO:0000256" key="1">
    <source>
        <dbReference type="ARBA" id="ARBA00004613"/>
    </source>
</evidence>
<evidence type="ECO:0000256" key="5">
    <source>
        <dbReference type="SAM" id="MobiDB-lite"/>
    </source>
</evidence>
<comment type="caution">
    <text evidence="7">The sequence shown here is derived from an EMBL/GenBank/DDBJ whole genome shotgun (WGS) entry which is preliminary data.</text>
</comment>
<organism evidence="7 9">
    <name type="scientific">Arctia plantaginis</name>
    <name type="common">Wood tiger moth</name>
    <name type="synonym">Phalaena plantaginis</name>
    <dbReference type="NCBI Taxonomy" id="874455"/>
    <lineage>
        <taxon>Eukaryota</taxon>
        <taxon>Metazoa</taxon>
        <taxon>Ecdysozoa</taxon>
        <taxon>Arthropoda</taxon>
        <taxon>Hexapoda</taxon>
        <taxon>Insecta</taxon>
        <taxon>Pterygota</taxon>
        <taxon>Neoptera</taxon>
        <taxon>Endopterygota</taxon>
        <taxon>Lepidoptera</taxon>
        <taxon>Glossata</taxon>
        <taxon>Ditrysia</taxon>
        <taxon>Noctuoidea</taxon>
        <taxon>Erebidae</taxon>
        <taxon>Arctiinae</taxon>
        <taxon>Arctia</taxon>
    </lineage>
</organism>
<dbReference type="FunFam" id="3.40.50.1820:FF:000288">
    <property type="entry name" value="Pancreatic triacylglycerol lipase"/>
    <property type="match status" value="1"/>
</dbReference>
<dbReference type="GO" id="GO:0016298">
    <property type="term" value="F:lipase activity"/>
    <property type="evidence" value="ECO:0007669"/>
    <property type="project" value="InterPro"/>
</dbReference>
<protein>
    <recommendedName>
        <fullName evidence="6">Lipase domain-containing protein</fullName>
    </recommendedName>
</protein>
<dbReference type="SUPFAM" id="SSF53474">
    <property type="entry name" value="alpha/beta-Hydrolases"/>
    <property type="match status" value="1"/>
</dbReference>
<dbReference type="Proteomes" id="UP000494256">
    <property type="component" value="Unassembled WGS sequence"/>
</dbReference>